<evidence type="ECO:0000313" key="6">
    <source>
        <dbReference type="Proteomes" id="UP000095349"/>
    </source>
</evidence>
<gene>
    <name evidence="5" type="ORF">A4G23_04481</name>
</gene>
<dbReference type="EMBL" id="CP017316">
    <property type="protein sequence ID" value="AOT61593.1"/>
    <property type="molecule type" value="Genomic_DNA"/>
</dbReference>
<dbReference type="PANTHER" id="PTHR12215:SF10">
    <property type="entry name" value="L-AMINOADIPATE-SEMIALDEHYDE DEHYDROGENASE-PHOSPHOPANTETHEINYL TRANSFERASE"/>
    <property type="match status" value="1"/>
</dbReference>
<protein>
    <submittedName>
        <fullName evidence="5">Holo-(Acyl carrier protein) synthase 2</fullName>
    </submittedName>
</protein>
<dbReference type="STRING" id="285473.A4G23_04481"/>
<dbReference type="SUPFAM" id="SSF56214">
    <property type="entry name" value="4'-phosphopantetheinyl transferase"/>
    <property type="match status" value="2"/>
</dbReference>
<dbReference type="OrthoDB" id="190168at2"/>
<accession>A0A1D8G862</accession>
<dbReference type="GO" id="GO:0008897">
    <property type="term" value="F:holo-[acyl-carrier-protein] synthase activity"/>
    <property type="evidence" value="ECO:0007669"/>
    <property type="project" value="InterPro"/>
</dbReference>
<dbReference type="Gene3D" id="3.90.470.20">
    <property type="entry name" value="4'-phosphopantetheinyl transferase domain"/>
    <property type="match status" value="1"/>
</dbReference>
<dbReference type="GeneID" id="33065313"/>
<feature type="region of interest" description="Disordered" evidence="3">
    <location>
        <begin position="1"/>
        <end position="20"/>
    </location>
</feature>
<dbReference type="InterPro" id="IPR050559">
    <property type="entry name" value="P-Pant_transferase_sf"/>
</dbReference>
<keyword evidence="6" id="KW-1185">Reference proteome</keyword>
<evidence type="ECO:0000256" key="1">
    <source>
        <dbReference type="ARBA" id="ARBA00010990"/>
    </source>
</evidence>
<reference evidence="5 6" key="1">
    <citation type="submission" date="2016-09" db="EMBL/GenBank/DDBJ databases">
        <title>Streptomyces rubrolavendulae MJM4426 Genome sequencing and assembly.</title>
        <authorList>
            <person name="Kim J.-G."/>
        </authorList>
    </citation>
    <scope>NUCLEOTIDE SEQUENCE [LARGE SCALE GENOMIC DNA]</scope>
    <source>
        <strain evidence="5 6">MJM4426</strain>
    </source>
</reference>
<dbReference type="GO" id="GO:0019878">
    <property type="term" value="P:lysine biosynthetic process via aminoadipic acid"/>
    <property type="evidence" value="ECO:0007669"/>
    <property type="project" value="TreeGrafter"/>
</dbReference>
<dbReference type="RefSeq" id="WP_069978432.1">
    <property type="nucleotide sequence ID" value="NZ_CP017316.1"/>
</dbReference>
<organism evidence="5 6">
    <name type="scientific">Streptomyces rubrolavendulae</name>
    <dbReference type="NCBI Taxonomy" id="285473"/>
    <lineage>
        <taxon>Bacteria</taxon>
        <taxon>Bacillati</taxon>
        <taxon>Actinomycetota</taxon>
        <taxon>Actinomycetes</taxon>
        <taxon>Kitasatosporales</taxon>
        <taxon>Streptomycetaceae</taxon>
        <taxon>Streptomyces</taxon>
    </lineage>
</organism>
<keyword evidence="2" id="KW-0808">Transferase</keyword>
<evidence type="ECO:0000313" key="5">
    <source>
        <dbReference type="EMBL" id="AOT61593.1"/>
    </source>
</evidence>
<proteinExistence type="inferred from homology"/>
<evidence type="ECO:0000256" key="2">
    <source>
        <dbReference type="ARBA" id="ARBA00022679"/>
    </source>
</evidence>
<dbReference type="AlphaFoldDB" id="A0A1D8G862"/>
<dbReference type="Pfam" id="PF01648">
    <property type="entry name" value="ACPS"/>
    <property type="match status" value="1"/>
</dbReference>
<dbReference type="KEGG" id="srn:A4G23_04481"/>
<dbReference type="GO" id="GO:0005829">
    <property type="term" value="C:cytosol"/>
    <property type="evidence" value="ECO:0007669"/>
    <property type="project" value="TreeGrafter"/>
</dbReference>
<dbReference type="PATRIC" id="fig|285473.5.peg.4708"/>
<dbReference type="GO" id="GO:0000287">
    <property type="term" value="F:magnesium ion binding"/>
    <property type="evidence" value="ECO:0007669"/>
    <property type="project" value="InterPro"/>
</dbReference>
<dbReference type="InterPro" id="IPR008278">
    <property type="entry name" value="4-PPantetheinyl_Trfase_dom"/>
</dbReference>
<sequence length="248" mass="26949">MPEAPAPAPEDTRPAIPAPGECHLWHIPVRPRPDWLTLLDEEERASAARFTRTRAREVFLTSRAAQRLVGAHYLGVPPTAVTVRRDCAHCATEPPVPHGRPRFAHGTPPPVDYSVSHTEEHLLIAVTGHGVVGVDIEARGSLRDADALPAAVLTPAEREHYTALPAHERRDWLLTAWTRKEAAMKLTGLGLRAAPRHLDVRGPQVTAGPIPGWPDTPIHLYPLPAPEAHTAALASTTPITATRTRTLP</sequence>
<evidence type="ECO:0000259" key="4">
    <source>
        <dbReference type="Pfam" id="PF01648"/>
    </source>
</evidence>
<dbReference type="InterPro" id="IPR037143">
    <property type="entry name" value="4-PPantetheinyl_Trfase_dom_sf"/>
</dbReference>
<comment type="similarity">
    <text evidence="1">Belongs to the P-Pant transferase superfamily. Gsp/Sfp/HetI/AcpT family.</text>
</comment>
<dbReference type="Proteomes" id="UP000095349">
    <property type="component" value="Chromosome"/>
</dbReference>
<evidence type="ECO:0000256" key="3">
    <source>
        <dbReference type="SAM" id="MobiDB-lite"/>
    </source>
</evidence>
<feature type="domain" description="4'-phosphopantetheinyl transferase" evidence="4">
    <location>
        <begin position="132"/>
        <end position="195"/>
    </location>
</feature>
<dbReference type="PANTHER" id="PTHR12215">
    <property type="entry name" value="PHOSPHOPANTETHEINE TRANSFERASE"/>
    <property type="match status" value="1"/>
</dbReference>
<name>A0A1D8G862_9ACTN</name>